<accession>A0A1B0FQ27</accession>
<comment type="similarity">
    <text evidence="2">Belongs to the TALE/IRO homeobox family.</text>
</comment>
<dbReference type="Gene3D" id="1.10.10.60">
    <property type="entry name" value="Homeodomain-like"/>
    <property type="match status" value="1"/>
</dbReference>
<dbReference type="Pfam" id="PF05920">
    <property type="entry name" value="Homeobox_KN"/>
    <property type="match status" value="1"/>
</dbReference>
<sequence>MDKVHRPQRNRRHRRTWPSSEGLSYPRPPKRLFTPEIKRMLKEWLVRRRENPYPSREEKKRLAIETGLTYTQICNWFANWRRKLKNSEREKSKKSWGHLIKNYNSNAKGNVEQFSISSEDSIWAEEEQYRLSRSEDDDNDFVVRYARKKAKYAKLNTQEFPGQKVETKFNYYQENLQLPNNHQLFVGGTLENNSSLLWQEKECKNTKYKQKIMEKYLRDTRGETQQLIKQTSAACKTLSTNNGNLKTLKSEAELSKWLESAANFTPNKNNYFIEWNNKRHKLAKNLRLNSKPLVQQQQQQQEQHPLSLADNALDLYNTAHHKDELDAAEALANLAFNCRQKILDSSSNDYANDKASLVDSLEITPRVLVLRHKPKVNVCCERIIRIKNNGLHARLLHYATDSSDVTLQAVPEKLFNNFLDYETAVQLIVTIKPRRPKYCRYYVYIHAIHPNITFEIPVIVLKRETNVCTPQKIIFPATCPVNETFYELILYNKSSAKFEFPLISRSLETKVKVMSTSASKIPKNGYLKILLKLKVRCYEREEGFFKIKIEDEPTAKINCVHEPTRFSIYFDRLNLSYSALKFTREERKPVHVCNESKILIDFNLRFLSAEEELVDSRTRMHGDDEEDIIPENVDPHADRHFTILTTNTNIPSNSAVKFTITFRPIVHEDFDVPDELISPYKVSANLVIELSDEYFKKSEIVNVNGLIVGPTIDIIPKTLYLPTVYFGEEHCAQIKVINTDGYNDLDVSYYGCRASDIANITITPAEGFHLTPCQRGLFHIQFFATSIGKFIVKFEFKVKYGGLFAAFIKGTSRKVYCRAFPEMLSLGLLPVAVPQRRLIMILNPISVPITVQFFIRNDGTEVPLVLNIQDVNEHLPIDVLDPIEHMRVCVEEERKPMPEISDIVVRYDTGTPTSGRTVHSVQEDSSSISVAFEDTLLEEIPQAAPDFVKKMRGGKIFQKADAEKFILDEVLNVLLGMPYFQGMDKNKNYIHMDWNALANDPREIYVSEEILYLTPNTGKAMSVVIIPNIVGFRQRFISVRVCPEPLPILDDEPEDSHRYVDSSYMEARIPIEYTCAVPEITWDNIINMEERLYVGEFYDFAMTFENNDDIGGFFYYDVVPDSRQGTMIFLNSKWKYFIEPQSMITVPCTVKFGTVGAVSLSGIIKFVGVQVGYPFHVNAMVLPSNIKTEPTQITKNMSVLKEELVYVFIHNDTPTCTWLGAEMKVNEGIEVDPSGAQLSPKGQSTYLTLRMYFRDPGIYHNCLLIRLEFKKTVRIPIALNVSGMPIRFEPDICGGELDFGIIICSTEDEYIDLKPNFSKTIKIINYGERQYRLIIKMLKASESKGCAVKKSLRANIHIDPLVTTIETLSVKELTIWTRACDETSIFNEFRLTIVDLTDPKRVETKRVIVRASFTFPQVLWSRREITFKYYKTHKHKDFQQWEIIYLTNAAENFLLSVFLKVLGPFKIKHRFEGTHENELMLSMGPKEIKEFFVILDKEMLKDHKGSLYEGRILSVVNGRPQKSVYLRVKIFSPELNLVHDDIILFSQNHEAITYVPILNVKPLKAIYKWKKLHEEWHYIREEDDAEQTAELVLSDILHMLNILPQNLENDSEKNLTLRYQKYRCLLKKIEYDPMNIKGIVYELIENLDLSRKRYKLDWVELEPPFVEQYEDDEMPEHYIAPEEMQKSMIDSEYENLQNLHAHKGKLSLEPSMQLTTLIENTIDTALERDPTSVEENLKFIEKNLEGQVLFFNKRFDIEPSMGASADTSKHTCVYQAVDHILDHLKLEDSYTTSQPSTETCELTRSIYFLEKFGMLAENQKEMCALHLPPVKKGFEVRANFQLDVVGGQSKSFQITLVNLEKTLQLNKESIYLGLKPWYETYKATFTAENVTNYEIVLSIENSQKPDEGLPKIAAGYAQLITKRDIRIPAFASSLIKVEGVLGFSEEFVRDLKIVINNGEEILLRVKGHGILPMLTIIKRDIEFVEQHQLEIIEEYELLRKIYYFEIFKAITIQDEDLDKDAEEEGRVVHASSSQVVESESEWVTEEEKAMYFILQEYVLVNNNEELPNDTVLNQLLETEKFLNRLRYSKETSVMLNNVYQNDLISRNTYKDKLPPNLKSFTTQPLPFELRARILDVGDLYLNQYRKVKLKLEFCGPGKLIASARTALKIPGLVVDFELEENTGDKNFVYHRCENKPICLDKPYRNRGERLLDAKTNPRVKHAHSFDVSRKYQHQRNVKTLEIQCIKNYYNSLNKSLYMEQKHHFTHCKIFTICKHNFSGTKINVVVLFKPEAIYFEHEQVFEDFLYIDVSMNEEFTSVLPFEIHSIFYRSIWVPLYQY</sequence>
<evidence type="ECO:0000313" key="12">
    <source>
        <dbReference type="EnsemblMetazoa" id="GMOY006020-PA"/>
    </source>
</evidence>
<evidence type="ECO:0000256" key="9">
    <source>
        <dbReference type="PROSITE-ProRule" id="PRU00108"/>
    </source>
</evidence>
<feature type="region of interest" description="Disordered" evidence="10">
    <location>
        <begin position="1"/>
        <end position="28"/>
    </location>
</feature>
<dbReference type="PhylomeDB" id="A0A1B0FQ27"/>
<evidence type="ECO:0000256" key="7">
    <source>
        <dbReference type="ARBA" id="ARBA00023242"/>
    </source>
</evidence>
<keyword evidence="3" id="KW-0805">Transcription regulation</keyword>
<dbReference type="SUPFAM" id="SSF46689">
    <property type="entry name" value="Homeodomain-like"/>
    <property type="match status" value="1"/>
</dbReference>
<evidence type="ECO:0000256" key="4">
    <source>
        <dbReference type="ARBA" id="ARBA00023125"/>
    </source>
</evidence>
<evidence type="ECO:0000313" key="13">
    <source>
        <dbReference type="Proteomes" id="UP000092444"/>
    </source>
</evidence>
<feature type="domain" description="Homeobox" evidence="11">
    <location>
        <begin position="24"/>
        <end position="87"/>
    </location>
</feature>
<evidence type="ECO:0000256" key="5">
    <source>
        <dbReference type="ARBA" id="ARBA00023155"/>
    </source>
</evidence>
<feature type="DNA-binding region" description="Homeobox" evidence="9">
    <location>
        <begin position="26"/>
        <end position="88"/>
    </location>
</feature>
<keyword evidence="4 9" id="KW-0238">DNA-binding</keyword>
<keyword evidence="5 9" id="KW-0371">Homeobox</keyword>
<dbReference type="EnsemblMetazoa" id="GMOY006020-RA">
    <property type="protein sequence ID" value="GMOY006020-PA"/>
    <property type="gene ID" value="GMOY006020"/>
</dbReference>
<dbReference type="PROSITE" id="PS50071">
    <property type="entry name" value="HOMEOBOX_2"/>
    <property type="match status" value="1"/>
</dbReference>
<comment type="similarity">
    <text evidence="8">Belongs to the TALE/TGIF homeobox family.</text>
</comment>
<dbReference type="GO" id="GO:0009887">
    <property type="term" value="P:animal organ morphogenesis"/>
    <property type="evidence" value="ECO:0007669"/>
    <property type="project" value="UniProtKB-ARBA"/>
</dbReference>
<evidence type="ECO:0000256" key="10">
    <source>
        <dbReference type="SAM" id="MobiDB-lite"/>
    </source>
</evidence>
<dbReference type="GO" id="GO:0048468">
    <property type="term" value="P:cell development"/>
    <property type="evidence" value="ECO:0007669"/>
    <property type="project" value="TreeGrafter"/>
</dbReference>
<organism evidence="12 13">
    <name type="scientific">Glossina morsitans morsitans</name>
    <name type="common">Savannah tsetse fly</name>
    <dbReference type="NCBI Taxonomy" id="37546"/>
    <lineage>
        <taxon>Eukaryota</taxon>
        <taxon>Metazoa</taxon>
        <taxon>Ecdysozoa</taxon>
        <taxon>Arthropoda</taxon>
        <taxon>Hexapoda</taxon>
        <taxon>Insecta</taxon>
        <taxon>Pterygota</taxon>
        <taxon>Neoptera</taxon>
        <taxon>Endopterygota</taxon>
        <taxon>Diptera</taxon>
        <taxon>Brachycera</taxon>
        <taxon>Muscomorpha</taxon>
        <taxon>Hippoboscoidea</taxon>
        <taxon>Glossinidae</taxon>
        <taxon>Glossina</taxon>
    </lineage>
</organism>
<dbReference type="GO" id="GO:0000978">
    <property type="term" value="F:RNA polymerase II cis-regulatory region sequence-specific DNA binding"/>
    <property type="evidence" value="ECO:0007669"/>
    <property type="project" value="TreeGrafter"/>
</dbReference>
<protein>
    <recommendedName>
        <fullName evidence="11">Homeobox domain-containing protein</fullName>
    </recommendedName>
</protein>
<name>A0A1B0FQ27_GLOMM</name>
<dbReference type="GO" id="GO:0048646">
    <property type="term" value="P:anatomical structure formation involved in morphogenesis"/>
    <property type="evidence" value="ECO:0007669"/>
    <property type="project" value="UniProtKB-ARBA"/>
</dbReference>
<dbReference type="SMART" id="SM00389">
    <property type="entry name" value="HOX"/>
    <property type="match status" value="1"/>
</dbReference>
<dbReference type="Proteomes" id="UP000092444">
    <property type="component" value="Unassembled WGS sequence"/>
</dbReference>
<dbReference type="InterPro" id="IPR001356">
    <property type="entry name" value="HD"/>
</dbReference>
<dbReference type="InterPro" id="IPR009057">
    <property type="entry name" value="Homeodomain-like_sf"/>
</dbReference>
<dbReference type="GO" id="GO:0005634">
    <property type="term" value="C:nucleus"/>
    <property type="evidence" value="ECO:0007669"/>
    <property type="project" value="UniProtKB-SubCell"/>
</dbReference>
<keyword evidence="7 9" id="KW-0539">Nucleus</keyword>
<comment type="subcellular location">
    <subcellularLocation>
        <location evidence="1 9">Nucleus</location>
    </subcellularLocation>
</comment>
<dbReference type="GO" id="GO:0001654">
    <property type="term" value="P:eye development"/>
    <property type="evidence" value="ECO:0007669"/>
    <property type="project" value="UniProtKB-ARBA"/>
</dbReference>
<feature type="compositionally biased region" description="Basic residues" evidence="10">
    <location>
        <begin position="1"/>
        <end position="16"/>
    </location>
</feature>
<evidence type="ECO:0000256" key="1">
    <source>
        <dbReference type="ARBA" id="ARBA00004123"/>
    </source>
</evidence>
<evidence type="ECO:0000256" key="2">
    <source>
        <dbReference type="ARBA" id="ARBA00008446"/>
    </source>
</evidence>
<keyword evidence="6" id="KW-0804">Transcription</keyword>
<dbReference type="CDD" id="cd00086">
    <property type="entry name" value="homeodomain"/>
    <property type="match status" value="1"/>
</dbReference>
<dbReference type="PANTHER" id="PTHR11211">
    <property type="entry name" value="IROQUOIS-CLASS HOMEODOMAIN PROTEIN IRX"/>
    <property type="match status" value="1"/>
</dbReference>
<dbReference type="PANTHER" id="PTHR11211:SF3">
    <property type="entry name" value="HOMEOBOX PROTEIN MOHAWK"/>
    <property type="match status" value="1"/>
</dbReference>
<dbReference type="VEuPathDB" id="VectorBase:GMOY006020"/>
<dbReference type="GO" id="GO:0000981">
    <property type="term" value="F:DNA-binding transcription factor activity, RNA polymerase II-specific"/>
    <property type="evidence" value="ECO:0007669"/>
    <property type="project" value="TreeGrafter"/>
</dbReference>
<evidence type="ECO:0000256" key="6">
    <source>
        <dbReference type="ARBA" id="ARBA00023163"/>
    </source>
</evidence>
<evidence type="ECO:0000256" key="3">
    <source>
        <dbReference type="ARBA" id="ARBA00023015"/>
    </source>
</evidence>
<dbReference type="FunFam" id="1.10.10.60:FF:000059">
    <property type="entry name" value="TGFB-induced factor homeobox 1"/>
    <property type="match status" value="1"/>
</dbReference>
<dbReference type="STRING" id="37546.A0A1B0FQ27"/>
<proteinExistence type="inferred from homology"/>
<reference evidence="12" key="1">
    <citation type="submission" date="2020-05" db="UniProtKB">
        <authorList>
            <consortium name="EnsemblMetazoa"/>
        </authorList>
    </citation>
    <scope>IDENTIFICATION</scope>
    <source>
        <strain evidence="12">Yale</strain>
    </source>
</reference>
<evidence type="ECO:0000259" key="11">
    <source>
        <dbReference type="PROSITE" id="PS50071"/>
    </source>
</evidence>
<dbReference type="InterPro" id="IPR008422">
    <property type="entry name" value="KN_HD"/>
</dbReference>
<evidence type="ECO:0000256" key="8">
    <source>
        <dbReference type="ARBA" id="ARBA00038021"/>
    </source>
</evidence>
<dbReference type="GO" id="GO:0007517">
    <property type="term" value="P:muscle organ development"/>
    <property type="evidence" value="ECO:0007669"/>
    <property type="project" value="TreeGrafter"/>
</dbReference>
<keyword evidence="13" id="KW-1185">Reference proteome</keyword>
<dbReference type="EMBL" id="CCAG010001738">
    <property type="status" value="NOT_ANNOTATED_CDS"/>
    <property type="molecule type" value="Genomic_DNA"/>
</dbReference>